<dbReference type="PANTHER" id="PTHR23220:SF122">
    <property type="entry name" value="INTEGRIN ALPHA-PS1"/>
    <property type="match status" value="1"/>
</dbReference>
<dbReference type="Gene3D" id="2.130.10.130">
    <property type="entry name" value="Integrin alpha, N-terminal"/>
    <property type="match status" value="1"/>
</dbReference>
<evidence type="ECO:0000256" key="2">
    <source>
        <dbReference type="ARBA" id="ARBA00022737"/>
    </source>
</evidence>
<evidence type="ECO:0000313" key="5">
    <source>
        <dbReference type="Proteomes" id="UP000014974"/>
    </source>
</evidence>
<dbReference type="SMART" id="SM00191">
    <property type="entry name" value="Int_alpha"/>
    <property type="match status" value="2"/>
</dbReference>
<sequence length="171" mass="17837">MGDIDKDGTNELAVGAFMSDGGKGAVWILSLDNSTHEVLSKVKITEGIGGFTDLLTTGINPNGTSGANFGHALCAVGDIDGDGISDLITGANQQYEGWGYLLYLNQDKTVKSFTRINNTEGGFDLQLTAEGRFSRSISYVGDLKGDGSIAINFGGGAGGTGTLYTLFLRPQ</sequence>
<dbReference type="GO" id="GO:0008305">
    <property type="term" value="C:integrin complex"/>
    <property type="evidence" value="ECO:0007669"/>
    <property type="project" value="InterPro"/>
</dbReference>
<dbReference type="InterPro" id="IPR013517">
    <property type="entry name" value="FG-GAP"/>
</dbReference>
<organism evidence="4 5">
    <name type="scientific">Cyclobacterium qasimii M12-11B</name>
    <dbReference type="NCBI Taxonomy" id="641524"/>
    <lineage>
        <taxon>Bacteria</taxon>
        <taxon>Pseudomonadati</taxon>
        <taxon>Bacteroidota</taxon>
        <taxon>Cytophagia</taxon>
        <taxon>Cytophagales</taxon>
        <taxon>Cyclobacteriaceae</taxon>
        <taxon>Cyclobacterium</taxon>
    </lineage>
</organism>
<dbReference type="RefSeq" id="WP_020892002.1">
    <property type="nucleotide sequence ID" value="NZ_ATNM01000172.1"/>
</dbReference>
<dbReference type="GO" id="GO:0007229">
    <property type="term" value="P:integrin-mediated signaling pathway"/>
    <property type="evidence" value="ECO:0007669"/>
    <property type="project" value="TreeGrafter"/>
</dbReference>
<dbReference type="GO" id="GO:0009897">
    <property type="term" value="C:external side of plasma membrane"/>
    <property type="evidence" value="ECO:0007669"/>
    <property type="project" value="TreeGrafter"/>
</dbReference>
<dbReference type="GO" id="GO:0098609">
    <property type="term" value="P:cell-cell adhesion"/>
    <property type="evidence" value="ECO:0007669"/>
    <property type="project" value="TreeGrafter"/>
</dbReference>
<keyword evidence="3" id="KW-0325">Glycoprotein</keyword>
<dbReference type="AlphaFoldDB" id="S7V8Q1"/>
<gene>
    <name evidence="4" type="ORF">ADICYQ_5107</name>
</gene>
<proteinExistence type="predicted"/>
<dbReference type="PRINTS" id="PR01185">
    <property type="entry name" value="INTEGRINA"/>
</dbReference>
<dbReference type="InterPro" id="IPR013519">
    <property type="entry name" value="Int_alpha_beta-p"/>
</dbReference>
<evidence type="ECO:0000256" key="1">
    <source>
        <dbReference type="ARBA" id="ARBA00022729"/>
    </source>
</evidence>
<comment type="caution">
    <text evidence="4">The sequence shown here is derived from an EMBL/GenBank/DDBJ whole genome shotgun (WGS) entry which is preliminary data.</text>
</comment>
<dbReference type="GO" id="GO:0005178">
    <property type="term" value="F:integrin binding"/>
    <property type="evidence" value="ECO:0007669"/>
    <property type="project" value="TreeGrafter"/>
</dbReference>
<keyword evidence="2" id="KW-0677">Repeat</keyword>
<dbReference type="eggNOG" id="COG4932">
    <property type="taxonomic scope" value="Bacteria"/>
</dbReference>
<dbReference type="Proteomes" id="UP000014974">
    <property type="component" value="Unassembled WGS sequence"/>
</dbReference>
<dbReference type="EMBL" id="ATNM01000172">
    <property type="protein sequence ID" value="EPR65962.1"/>
    <property type="molecule type" value="Genomic_DNA"/>
</dbReference>
<dbReference type="SUPFAM" id="SSF69318">
    <property type="entry name" value="Integrin alpha N-terminal domain"/>
    <property type="match status" value="1"/>
</dbReference>
<dbReference type="STRING" id="641524.ADICYQ_5107"/>
<dbReference type="GO" id="GO:0007160">
    <property type="term" value="P:cell-matrix adhesion"/>
    <property type="evidence" value="ECO:0007669"/>
    <property type="project" value="TreeGrafter"/>
</dbReference>
<reference evidence="4 5" key="1">
    <citation type="journal article" date="2013" name="Genome Announc.">
        <title>Draft Genome Sequence of Cyclobacterium qasimii Strain M12-11BT, Isolated from Arctic Marine Sediment.</title>
        <authorList>
            <person name="Shivaji S."/>
            <person name="Ara S."/>
            <person name="Singh A."/>
            <person name="Kumar Pinnaka A."/>
        </authorList>
    </citation>
    <scope>NUCLEOTIDE SEQUENCE [LARGE SCALE GENOMIC DNA]</scope>
    <source>
        <strain evidence="4 5">M12-11B</strain>
    </source>
</reference>
<evidence type="ECO:0000313" key="4">
    <source>
        <dbReference type="EMBL" id="EPR65962.1"/>
    </source>
</evidence>
<evidence type="ECO:0000256" key="3">
    <source>
        <dbReference type="ARBA" id="ARBA00023180"/>
    </source>
</evidence>
<dbReference type="PANTHER" id="PTHR23220">
    <property type="entry name" value="INTEGRIN ALPHA"/>
    <property type="match status" value="1"/>
</dbReference>
<dbReference type="Pfam" id="PF01839">
    <property type="entry name" value="FG-GAP"/>
    <property type="match status" value="2"/>
</dbReference>
<dbReference type="GO" id="GO:0033627">
    <property type="term" value="P:cell adhesion mediated by integrin"/>
    <property type="evidence" value="ECO:0007669"/>
    <property type="project" value="TreeGrafter"/>
</dbReference>
<accession>S7V8Q1</accession>
<dbReference type="InterPro" id="IPR000413">
    <property type="entry name" value="Integrin_alpha"/>
</dbReference>
<keyword evidence="1" id="KW-0732">Signal</keyword>
<dbReference type="PATRIC" id="fig|641524.5.peg.5064"/>
<dbReference type="InterPro" id="IPR028994">
    <property type="entry name" value="Integrin_alpha_N"/>
</dbReference>
<protein>
    <submittedName>
        <fullName evidence="4">FG-GAP repeat protein</fullName>
    </submittedName>
</protein>
<name>S7V8Q1_9BACT</name>